<dbReference type="Pfam" id="PF00970">
    <property type="entry name" value="FAD_binding_6"/>
    <property type="match status" value="1"/>
</dbReference>
<accession>A0A964E710</accession>
<dbReference type="RefSeq" id="WP_227310205.1">
    <property type="nucleotide sequence ID" value="NZ_JAESVA010000014.1"/>
</dbReference>
<dbReference type="InterPro" id="IPR039261">
    <property type="entry name" value="FNR_nucleotide-bd"/>
</dbReference>
<protein>
    <submittedName>
        <fullName evidence="7">2Fe-2S iron-sulfur cluster binding domain-containing protein</fullName>
    </submittedName>
</protein>
<dbReference type="PRINTS" id="PR00410">
    <property type="entry name" value="PHEHYDRXLASE"/>
</dbReference>
<dbReference type="Pfam" id="PF00111">
    <property type="entry name" value="Fer2"/>
    <property type="match status" value="1"/>
</dbReference>
<dbReference type="PRINTS" id="PR00371">
    <property type="entry name" value="FPNCR"/>
</dbReference>
<dbReference type="InterPro" id="IPR001041">
    <property type="entry name" value="2Fe-2S_ferredoxin-type"/>
</dbReference>
<dbReference type="Gene3D" id="3.10.20.30">
    <property type="match status" value="1"/>
</dbReference>
<dbReference type="InterPro" id="IPR017927">
    <property type="entry name" value="FAD-bd_FR_type"/>
</dbReference>
<keyword evidence="8" id="KW-1185">Reference proteome</keyword>
<organism evidence="7 8">
    <name type="scientific">Acidisoma cellulosilyticum</name>
    <dbReference type="NCBI Taxonomy" id="2802395"/>
    <lineage>
        <taxon>Bacteria</taxon>
        <taxon>Pseudomonadati</taxon>
        <taxon>Pseudomonadota</taxon>
        <taxon>Alphaproteobacteria</taxon>
        <taxon>Acetobacterales</taxon>
        <taxon>Acidocellaceae</taxon>
        <taxon>Acidisoma</taxon>
    </lineage>
</organism>
<evidence type="ECO:0000256" key="1">
    <source>
        <dbReference type="ARBA" id="ARBA00022448"/>
    </source>
</evidence>
<evidence type="ECO:0000259" key="6">
    <source>
        <dbReference type="PROSITE" id="PS51384"/>
    </source>
</evidence>
<dbReference type="InterPro" id="IPR006058">
    <property type="entry name" value="2Fe2S_fd_BS"/>
</dbReference>
<keyword evidence="1" id="KW-0813">Transport</keyword>
<name>A0A964E710_9PROT</name>
<comment type="caution">
    <text evidence="7">The sequence shown here is derived from an EMBL/GenBank/DDBJ whole genome shotgun (WGS) entry which is preliminary data.</text>
</comment>
<keyword evidence="2" id="KW-0285">Flavoprotein</keyword>
<dbReference type="PROSITE" id="PS00197">
    <property type="entry name" value="2FE2S_FER_1"/>
    <property type="match status" value="1"/>
</dbReference>
<proteinExistence type="predicted"/>
<keyword evidence="3" id="KW-0274">FAD</keyword>
<dbReference type="InterPro" id="IPR036010">
    <property type="entry name" value="2Fe-2S_ferredoxin-like_sf"/>
</dbReference>
<dbReference type="SUPFAM" id="SSF52343">
    <property type="entry name" value="Ferredoxin reductase-like, C-terminal NADP-linked domain"/>
    <property type="match status" value="1"/>
</dbReference>
<evidence type="ECO:0000256" key="3">
    <source>
        <dbReference type="ARBA" id="ARBA00022827"/>
    </source>
</evidence>
<dbReference type="PROSITE" id="PS51384">
    <property type="entry name" value="FAD_FR"/>
    <property type="match status" value="1"/>
</dbReference>
<dbReference type="PANTHER" id="PTHR43644:SF1">
    <property type="entry name" value="NAD(P)H-FLAVIN REDUCTASE"/>
    <property type="match status" value="1"/>
</dbReference>
<dbReference type="InterPro" id="IPR001709">
    <property type="entry name" value="Flavoprot_Pyr_Nucl_cyt_Rdtase"/>
</dbReference>
<dbReference type="EMBL" id="JAESVA010000014">
    <property type="protein sequence ID" value="MCB8883548.1"/>
    <property type="molecule type" value="Genomic_DNA"/>
</dbReference>
<dbReference type="Proteomes" id="UP000721844">
    <property type="component" value="Unassembled WGS sequence"/>
</dbReference>
<dbReference type="PANTHER" id="PTHR43644">
    <property type="entry name" value="NA(+)-TRANSLOCATING NADH-QUINONE REDUCTASE SUBUNIT"/>
    <property type="match status" value="1"/>
</dbReference>
<dbReference type="CDD" id="cd00207">
    <property type="entry name" value="fer2"/>
    <property type="match status" value="1"/>
</dbReference>
<evidence type="ECO:0000256" key="4">
    <source>
        <dbReference type="ARBA" id="ARBA00023004"/>
    </source>
</evidence>
<dbReference type="Gene3D" id="2.40.30.10">
    <property type="entry name" value="Translation factors"/>
    <property type="match status" value="1"/>
</dbReference>
<evidence type="ECO:0000313" key="8">
    <source>
        <dbReference type="Proteomes" id="UP000721844"/>
    </source>
</evidence>
<dbReference type="InterPro" id="IPR012675">
    <property type="entry name" value="Beta-grasp_dom_sf"/>
</dbReference>
<dbReference type="AlphaFoldDB" id="A0A964E710"/>
<evidence type="ECO:0000313" key="7">
    <source>
        <dbReference type="EMBL" id="MCB8883548.1"/>
    </source>
</evidence>
<dbReference type="InterPro" id="IPR008333">
    <property type="entry name" value="Cbr1-like_FAD-bd_dom"/>
</dbReference>
<reference evidence="7 8" key="1">
    <citation type="journal article" date="2021" name="Microorganisms">
        <title>Acidisoma silvae sp. nov. and Acidisomacellulosilytica sp. nov., Two Acidophilic Bacteria Isolated from Decaying Wood, Hydrolyzing Cellulose and Producing Poly-3-hydroxybutyrate.</title>
        <authorList>
            <person name="Mieszkin S."/>
            <person name="Pouder E."/>
            <person name="Uroz S."/>
            <person name="Simon-Colin C."/>
            <person name="Alain K."/>
        </authorList>
    </citation>
    <scope>NUCLEOTIDE SEQUENCE [LARGE SCALE GENOMIC DNA]</scope>
    <source>
        <strain evidence="7 8">HW T5.17</strain>
    </source>
</reference>
<dbReference type="GO" id="GO:0051537">
    <property type="term" value="F:2 iron, 2 sulfur cluster binding"/>
    <property type="evidence" value="ECO:0007669"/>
    <property type="project" value="InterPro"/>
</dbReference>
<evidence type="ECO:0000256" key="2">
    <source>
        <dbReference type="ARBA" id="ARBA00022630"/>
    </source>
</evidence>
<dbReference type="InterPro" id="IPR001433">
    <property type="entry name" value="OxRdtase_FAD/NAD-bd"/>
</dbReference>
<dbReference type="Gene3D" id="3.40.50.80">
    <property type="entry name" value="Nucleotide-binding domain of ferredoxin-NADP reductase (FNR) module"/>
    <property type="match status" value="1"/>
</dbReference>
<dbReference type="GO" id="GO:0016491">
    <property type="term" value="F:oxidoreductase activity"/>
    <property type="evidence" value="ECO:0007669"/>
    <property type="project" value="InterPro"/>
</dbReference>
<dbReference type="Pfam" id="PF00175">
    <property type="entry name" value="NAD_binding_1"/>
    <property type="match status" value="1"/>
</dbReference>
<sequence length="359" mass="38850">MNDTITKTDTEVVTHTVRFEPMGIEMTVDEGETVLDAAFRQGISVMHGCKEGQCASCKSKLIDGDIELLKYSTFALPESERDTDHILLCRTLAYSDITVELLNYDEDLLSRSIAVKEIAATVVSVQPLTRDIRLLTLQLQAPLRFWAGQYVDITIPGSGITRAFSMANAPGPQSAGGVKTLQFIIKLYPNGAFSSRLDGGLAAGDALTIKGPYGTCFHREGRPGPLVLVGGGSGMSPLWSILQDHIAQGDTRPVRFFYGARTKADLFHVAEFAAIGAALPDFQFIPALSHAEPGDDWTGETGFIHDVVARVLRAEGLDGEIDAYSCGPPPMIDAVLPVLQVAGVEPERIYFDKFTTATR</sequence>
<keyword evidence="4" id="KW-0408">Iron</keyword>
<dbReference type="PROSITE" id="PS51085">
    <property type="entry name" value="2FE2S_FER_2"/>
    <property type="match status" value="1"/>
</dbReference>
<evidence type="ECO:0000259" key="5">
    <source>
        <dbReference type="PROSITE" id="PS51085"/>
    </source>
</evidence>
<gene>
    <name evidence="7" type="ORF">ACELLULO517_25090</name>
</gene>
<feature type="domain" description="FAD-binding FR-type" evidence="6">
    <location>
        <begin position="115"/>
        <end position="219"/>
    </location>
</feature>
<dbReference type="SUPFAM" id="SSF54292">
    <property type="entry name" value="2Fe-2S ferredoxin-like"/>
    <property type="match status" value="1"/>
</dbReference>
<feature type="domain" description="2Fe-2S ferredoxin-type" evidence="5">
    <location>
        <begin position="15"/>
        <end position="105"/>
    </location>
</feature>
<dbReference type="SUPFAM" id="SSF63380">
    <property type="entry name" value="Riboflavin synthase domain-like"/>
    <property type="match status" value="1"/>
</dbReference>
<dbReference type="InterPro" id="IPR017938">
    <property type="entry name" value="Riboflavin_synthase-like_b-brl"/>
</dbReference>